<evidence type="ECO:0000256" key="3">
    <source>
        <dbReference type="ARBA" id="ARBA00023002"/>
    </source>
</evidence>
<dbReference type="Proteomes" id="UP000184073">
    <property type="component" value="Unassembled WGS sequence"/>
</dbReference>
<evidence type="ECO:0000313" key="6">
    <source>
        <dbReference type="EMBL" id="OJJ02369.1"/>
    </source>
</evidence>
<feature type="binding site" evidence="5">
    <location>
        <position position="284"/>
    </location>
    <ligand>
        <name>Fe cation</name>
        <dbReference type="ChEBI" id="CHEBI:24875"/>
        <note>catalytic</note>
    </ligand>
</feature>
<feature type="binding site" evidence="5">
    <location>
        <position position="219"/>
    </location>
    <ligand>
        <name>Fe cation</name>
        <dbReference type="ChEBI" id="CHEBI:24875"/>
        <note>catalytic</note>
    </ligand>
</feature>
<evidence type="ECO:0000256" key="5">
    <source>
        <dbReference type="PIRSR" id="PIRSR604294-1"/>
    </source>
</evidence>
<dbReference type="EMBL" id="KV878129">
    <property type="protein sequence ID" value="OJJ02369.1"/>
    <property type="molecule type" value="Genomic_DNA"/>
</dbReference>
<dbReference type="InterPro" id="IPR004294">
    <property type="entry name" value="Carotenoid_Oase"/>
</dbReference>
<accession>A0A1L9PLF7</accession>
<feature type="binding site" evidence="5">
    <location>
        <position position="168"/>
    </location>
    <ligand>
        <name>Fe cation</name>
        <dbReference type="ChEBI" id="CHEBI:24875"/>
        <note>catalytic</note>
    </ligand>
</feature>
<keyword evidence="3" id="KW-0560">Oxidoreductase</keyword>
<keyword evidence="4 5" id="KW-0408">Iron</keyword>
<evidence type="ECO:0000256" key="2">
    <source>
        <dbReference type="ARBA" id="ARBA00022723"/>
    </source>
</evidence>
<dbReference type="GO" id="GO:0016121">
    <property type="term" value="P:carotene catabolic process"/>
    <property type="evidence" value="ECO:0007669"/>
    <property type="project" value="TreeGrafter"/>
</dbReference>
<evidence type="ECO:0008006" key="8">
    <source>
        <dbReference type="Google" id="ProtNLM"/>
    </source>
</evidence>
<dbReference type="GeneID" id="63724643"/>
<evidence type="ECO:0000256" key="1">
    <source>
        <dbReference type="ARBA" id="ARBA00006787"/>
    </source>
</evidence>
<dbReference type="GO" id="GO:0010436">
    <property type="term" value="F:carotenoid dioxygenase activity"/>
    <property type="evidence" value="ECO:0007669"/>
    <property type="project" value="TreeGrafter"/>
</dbReference>
<proteinExistence type="inferred from homology"/>
<comment type="similarity">
    <text evidence="1">Belongs to the carotenoid oxygenase family.</text>
</comment>
<name>A0A1L9PLF7_ASPVE</name>
<keyword evidence="2 5" id="KW-0479">Metal-binding</keyword>
<dbReference type="OrthoDB" id="1069523at2759"/>
<sequence>MTFPNRPQFSGFMRPCRVEGGASDLQVLGEIPKEIDGVFYRVMPDPQLPPFIEDDPWFNGDGNISAFRIKDGQVSFKQRYVRTEKFMRERKAQQALIGWLTSKYRNKFTDAVEFQVRSTANTNIVYFNGQLLALKEDSPPYALDPATLETKGLYDFDGQLPSLTFTAHPKFDPRIGDMVCFGYEARGDGTPDVCYYNVAPDGKFTEVVWLVAPVVAMIHDFAVTENWVIFPLIPQVCDLERLKRGGEHWQWSPETPLYLGVLPRHGAKSTDVKWFHYKNSFPGHTANAYEDAHSNLIIDLGLSDKNVFFWWPDAQGNSPQPSSIHSNLVRFCINPHSTADTDLALEEPQVLERSNSEFYRIDDRFTTRPYRHCFFTMMDPALGTDFPRIEPNLGGGYPLYNALAHFDNQIGETEVYFPGSTHMVQEPVFIPRNDEAQEGDGYLLALVNNYEAMGSELHLVDTEDFSRLKARILLPVRLRPGLHGNWVDGRDIAL</sequence>
<protein>
    <recommendedName>
        <fullName evidence="8">Carotenoid oxygenase</fullName>
    </recommendedName>
</protein>
<dbReference type="Pfam" id="PF03055">
    <property type="entry name" value="RPE65"/>
    <property type="match status" value="1"/>
</dbReference>
<reference evidence="7" key="1">
    <citation type="journal article" date="2017" name="Genome Biol.">
        <title>Comparative genomics reveals high biological diversity and specific adaptations in the industrially and medically important fungal genus Aspergillus.</title>
        <authorList>
            <person name="de Vries R.P."/>
            <person name="Riley R."/>
            <person name="Wiebenga A."/>
            <person name="Aguilar-Osorio G."/>
            <person name="Amillis S."/>
            <person name="Uchima C.A."/>
            <person name="Anderluh G."/>
            <person name="Asadollahi M."/>
            <person name="Askin M."/>
            <person name="Barry K."/>
            <person name="Battaglia E."/>
            <person name="Bayram O."/>
            <person name="Benocci T."/>
            <person name="Braus-Stromeyer S.A."/>
            <person name="Caldana C."/>
            <person name="Canovas D."/>
            <person name="Cerqueira G.C."/>
            <person name="Chen F."/>
            <person name="Chen W."/>
            <person name="Choi C."/>
            <person name="Clum A."/>
            <person name="Dos Santos R.A."/>
            <person name="Damasio A.R."/>
            <person name="Diallinas G."/>
            <person name="Emri T."/>
            <person name="Fekete E."/>
            <person name="Flipphi M."/>
            <person name="Freyberg S."/>
            <person name="Gallo A."/>
            <person name="Gournas C."/>
            <person name="Habgood R."/>
            <person name="Hainaut M."/>
            <person name="Harispe M.L."/>
            <person name="Henrissat B."/>
            <person name="Hilden K.S."/>
            <person name="Hope R."/>
            <person name="Hossain A."/>
            <person name="Karabika E."/>
            <person name="Karaffa L."/>
            <person name="Karanyi Z."/>
            <person name="Krasevec N."/>
            <person name="Kuo A."/>
            <person name="Kusch H."/>
            <person name="LaButti K."/>
            <person name="Lagendijk E.L."/>
            <person name="Lapidus A."/>
            <person name="Levasseur A."/>
            <person name="Lindquist E."/>
            <person name="Lipzen A."/>
            <person name="Logrieco A.F."/>
            <person name="MacCabe A."/>
            <person name="Maekelae M.R."/>
            <person name="Malavazi I."/>
            <person name="Melin P."/>
            <person name="Meyer V."/>
            <person name="Mielnichuk N."/>
            <person name="Miskei M."/>
            <person name="Molnar A.P."/>
            <person name="Mule G."/>
            <person name="Ngan C.Y."/>
            <person name="Orejas M."/>
            <person name="Orosz E."/>
            <person name="Ouedraogo J.P."/>
            <person name="Overkamp K.M."/>
            <person name="Park H.-S."/>
            <person name="Perrone G."/>
            <person name="Piumi F."/>
            <person name="Punt P.J."/>
            <person name="Ram A.F."/>
            <person name="Ramon A."/>
            <person name="Rauscher S."/>
            <person name="Record E."/>
            <person name="Riano-Pachon D.M."/>
            <person name="Robert V."/>
            <person name="Roehrig J."/>
            <person name="Ruller R."/>
            <person name="Salamov A."/>
            <person name="Salih N.S."/>
            <person name="Samson R.A."/>
            <person name="Sandor E."/>
            <person name="Sanguinetti M."/>
            <person name="Schuetze T."/>
            <person name="Sepcic K."/>
            <person name="Shelest E."/>
            <person name="Sherlock G."/>
            <person name="Sophianopoulou V."/>
            <person name="Squina F.M."/>
            <person name="Sun H."/>
            <person name="Susca A."/>
            <person name="Todd R.B."/>
            <person name="Tsang A."/>
            <person name="Unkles S.E."/>
            <person name="van de Wiele N."/>
            <person name="van Rossen-Uffink D."/>
            <person name="Oliveira J.V."/>
            <person name="Vesth T.C."/>
            <person name="Visser J."/>
            <person name="Yu J.-H."/>
            <person name="Zhou M."/>
            <person name="Andersen M.R."/>
            <person name="Archer D.B."/>
            <person name="Baker S.E."/>
            <person name="Benoit I."/>
            <person name="Brakhage A.A."/>
            <person name="Braus G.H."/>
            <person name="Fischer R."/>
            <person name="Frisvad J.C."/>
            <person name="Goldman G.H."/>
            <person name="Houbraken J."/>
            <person name="Oakley B."/>
            <person name="Pocsi I."/>
            <person name="Scazzocchio C."/>
            <person name="Seiboth B."/>
            <person name="vanKuyk P.A."/>
            <person name="Wortman J."/>
            <person name="Dyer P.S."/>
            <person name="Grigoriev I.V."/>
        </authorList>
    </citation>
    <scope>NUCLEOTIDE SEQUENCE [LARGE SCALE GENOMIC DNA]</scope>
    <source>
        <strain evidence="7">CBS 583.65</strain>
    </source>
</reference>
<dbReference type="PANTHER" id="PTHR10543">
    <property type="entry name" value="BETA-CAROTENE DIOXYGENASE"/>
    <property type="match status" value="1"/>
</dbReference>
<dbReference type="STRING" id="1036611.A0A1L9PLF7"/>
<comment type="cofactor">
    <cofactor evidence="5">
        <name>Fe(2+)</name>
        <dbReference type="ChEBI" id="CHEBI:29033"/>
    </cofactor>
    <text evidence="5">Binds 1 Fe(2+) ion per subunit.</text>
</comment>
<feature type="binding site" evidence="5">
    <location>
        <position position="483"/>
    </location>
    <ligand>
        <name>Fe cation</name>
        <dbReference type="ChEBI" id="CHEBI:24875"/>
        <note>catalytic</note>
    </ligand>
</feature>
<keyword evidence="7" id="KW-1185">Reference proteome</keyword>
<dbReference type="PANTHER" id="PTHR10543:SF89">
    <property type="entry name" value="CAROTENOID 9,10(9',10')-CLEAVAGE DIOXYGENASE 1"/>
    <property type="match status" value="1"/>
</dbReference>
<dbReference type="GO" id="GO:0046872">
    <property type="term" value="F:metal ion binding"/>
    <property type="evidence" value="ECO:0007669"/>
    <property type="project" value="UniProtKB-KW"/>
</dbReference>
<gene>
    <name evidence="6" type="ORF">ASPVEDRAFT_193046</name>
</gene>
<organism evidence="6 7">
    <name type="scientific">Aspergillus versicolor CBS 583.65</name>
    <dbReference type="NCBI Taxonomy" id="1036611"/>
    <lineage>
        <taxon>Eukaryota</taxon>
        <taxon>Fungi</taxon>
        <taxon>Dikarya</taxon>
        <taxon>Ascomycota</taxon>
        <taxon>Pezizomycotina</taxon>
        <taxon>Eurotiomycetes</taxon>
        <taxon>Eurotiomycetidae</taxon>
        <taxon>Eurotiales</taxon>
        <taxon>Aspergillaceae</taxon>
        <taxon>Aspergillus</taxon>
        <taxon>Aspergillus subgen. Nidulantes</taxon>
    </lineage>
</organism>
<evidence type="ECO:0000313" key="7">
    <source>
        <dbReference type="Proteomes" id="UP000184073"/>
    </source>
</evidence>
<dbReference type="AlphaFoldDB" id="A0A1L9PLF7"/>
<evidence type="ECO:0000256" key="4">
    <source>
        <dbReference type="ARBA" id="ARBA00023004"/>
    </source>
</evidence>
<dbReference type="VEuPathDB" id="FungiDB:ASPVEDRAFT_193046"/>
<dbReference type="RefSeq" id="XP_040668131.1">
    <property type="nucleotide sequence ID" value="XM_040809132.1"/>
</dbReference>